<comment type="caution">
    <text evidence="1">The sequence shown here is derived from an EMBL/GenBank/DDBJ whole genome shotgun (WGS) entry which is preliminary data.</text>
</comment>
<keyword evidence="2" id="KW-1185">Reference proteome</keyword>
<dbReference type="RefSeq" id="WP_060862277.1">
    <property type="nucleotide sequence ID" value="NZ_LIRB01000142.1"/>
</dbReference>
<dbReference type="EMBL" id="LIRB01000142">
    <property type="protein sequence ID" value="KWX73384.1"/>
    <property type="molecule type" value="Genomic_DNA"/>
</dbReference>
<organism evidence="1 2">
    <name type="scientific">Paenibacillus riograndensis</name>
    <dbReference type="NCBI Taxonomy" id="483937"/>
    <lineage>
        <taxon>Bacteria</taxon>
        <taxon>Bacillati</taxon>
        <taxon>Bacillota</taxon>
        <taxon>Bacilli</taxon>
        <taxon>Bacillales</taxon>
        <taxon>Paenibacillaceae</taxon>
        <taxon>Paenibacillus</taxon>
        <taxon>Paenibacillus sonchi group</taxon>
    </lineage>
</organism>
<gene>
    <name evidence="1" type="ORF">AMQ84_23090</name>
</gene>
<dbReference type="AlphaFoldDB" id="A0A132TQ26"/>
<dbReference type="Proteomes" id="UP000070475">
    <property type="component" value="Unassembled WGS sequence"/>
</dbReference>
<protein>
    <submittedName>
        <fullName evidence="1">Uncharacterized protein</fullName>
    </submittedName>
</protein>
<name>A0A132TQ26_9BACL</name>
<dbReference type="PATRIC" id="fig|483937.3.peg.6664"/>
<evidence type="ECO:0000313" key="2">
    <source>
        <dbReference type="Proteomes" id="UP000070475"/>
    </source>
</evidence>
<sequence>MSIYHSIDDFLHRLESTLISNKEPVDANRILAELRASYNEVGRNGGKLYLKYADEIKAVLEYPEEVVISKAMYSEFKQGFRQLKKLWQTKRNVESFYIHCCCQIRQLLIFNRVSEEHCRSCHGTLLYYYEENSQMVMKKCQACRRIYSSRTGTLISASHGLKLSRASKQNLQEVVSPAEWIGYCGE</sequence>
<dbReference type="OrthoDB" id="2614563at2"/>
<proteinExistence type="predicted"/>
<reference evidence="1 2" key="1">
    <citation type="submission" date="2015-08" db="EMBL/GenBank/DDBJ databases">
        <title>Genomes of Paenibacillus riograndensis.</title>
        <authorList>
            <person name="Sant'Anna F.H."/>
            <person name="Souza R."/>
            <person name="Ambrosini A."/>
            <person name="Bach E."/>
            <person name="Fernandes G."/>
            <person name="Balsanelli E."/>
            <person name="Baura V.A."/>
            <person name="Pedrosa F.O."/>
            <person name="Souza E.M."/>
            <person name="Passaglia L."/>
        </authorList>
    </citation>
    <scope>NUCLEOTIDE SEQUENCE [LARGE SCALE GENOMIC DNA]</scope>
    <source>
        <strain evidence="1 2">CAS34</strain>
    </source>
</reference>
<accession>A0A132TQ26</accession>
<evidence type="ECO:0000313" key="1">
    <source>
        <dbReference type="EMBL" id="KWX73384.1"/>
    </source>
</evidence>